<dbReference type="Pfam" id="PF00534">
    <property type="entry name" value="Glycos_transf_1"/>
    <property type="match status" value="1"/>
</dbReference>
<dbReference type="GO" id="GO:0016757">
    <property type="term" value="F:glycosyltransferase activity"/>
    <property type="evidence" value="ECO:0007669"/>
    <property type="project" value="InterPro"/>
</dbReference>
<dbReference type="AlphaFoldDB" id="A0AAV3VW40"/>
<keyword evidence="3" id="KW-1185">Reference proteome</keyword>
<reference evidence="2 3" key="1">
    <citation type="submission" date="2019-06" db="EMBL/GenBank/DDBJ databases">
        <title>Draft genome sequence of Clostridium diolis DSM 15410.</title>
        <authorList>
            <person name="Kobayashi H."/>
            <person name="Tanizawa Y."/>
            <person name="Tohno M."/>
        </authorList>
    </citation>
    <scope>NUCLEOTIDE SEQUENCE [LARGE SCALE GENOMIC DNA]</scope>
    <source>
        <strain evidence="2 3">DSM 15410</strain>
    </source>
</reference>
<dbReference type="Gene3D" id="3.40.50.2000">
    <property type="entry name" value="Glycogen Phosphorylase B"/>
    <property type="match status" value="2"/>
</dbReference>
<dbReference type="SUPFAM" id="SSF53756">
    <property type="entry name" value="UDP-Glycosyltransferase/glycogen phosphorylase"/>
    <property type="match status" value="1"/>
</dbReference>
<dbReference type="InterPro" id="IPR001296">
    <property type="entry name" value="Glyco_trans_1"/>
</dbReference>
<name>A0AAV3VW40_9CLOT</name>
<dbReference type="EMBL" id="BJLA01000003">
    <property type="protein sequence ID" value="GEA30418.1"/>
    <property type="molecule type" value="Genomic_DNA"/>
</dbReference>
<protein>
    <recommendedName>
        <fullName evidence="1">Glycosyl transferase family 1 domain-containing protein</fullName>
    </recommendedName>
</protein>
<sequence length="427" mass="49404">MKIAFVTPLSPEKTGIADFCEEILPLMKDYFQIDLFSSHNNPSNKIISENFKVYKYEKLEDENIRNQYDMIVYQIGNNVECHGKIYELALKYKGIVELHDISIEGLIWGMTLKNNNRDKYLDIVEYCHGKEARRRAEGAFNGECIPLWDEPLRFPLNKKLIDSAEAVIVHSDLGFQIVKGTRNNLNIAKIYHHTNDIYNNYDELKEIYKKELGMGNELIISSFGFATRTKRIPQILEALSKVKEQGCKFKYIVAGKVEEEINIKDLVDKFGLRDNIEITGYLSLEELKKYMLATDICLSLRYPSHGESSGIFHRILGMGKLAVITDEGTFSEYPNKVCLKISMENETENIKNAIIDIINGKINMKEYERNAMEYAKSNFDIKENVLMYKSFIENPYDNNLYDPLDIISDYLYKLGIVEKDLINSLKF</sequence>
<evidence type="ECO:0000313" key="3">
    <source>
        <dbReference type="Proteomes" id="UP000325212"/>
    </source>
</evidence>
<organism evidence="2 3">
    <name type="scientific">Clostridium diolis</name>
    <dbReference type="NCBI Taxonomy" id="223919"/>
    <lineage>
        <taxon>Bacteria</taxon>
        <taxon>Bacillati</taxon>
        <taxon>Bacillota</taxon>
        <taxon>Clostridia</taxon>
        <taxon>Eubacteriales</taxon>
        <taxon>Clostridiaceae</taxon>
        <taxon>Clostridium</taxon>
    </lineage>
</organism>
<dbReference type="PANTHER" id="PTHR12526">
    <property type="entry name" value="GLYCOSYLTRANSFERASE"/>
    <property type="match status" value="1"/>
</dbReference>
<evidence type="ECO:0000259" key="1">
    <source>
        <dbReference type="Pfam" id="PF00534"/>
    </source>
</evidence>
<evidence type="ECO:0000313" key="2">
    <source>
        <dbReference type="EMBL" id="GEA30418.1"/>
    </source>
</evidence>
<dbReference type="Proteomes" id="UP000325212">
    <property type="component" value="Unassembled WGS sequence"/>
</dbReference>
<comment type="caution">
    <text evidence="2">The sequence shown here is derived from an EMBL/GenBank/DDBJ whole genome shotgun (WGS) entry which is preliminary data.</text>
</comment>
<feature type="domain" description="Glycosyl transferase family 1" evidence="1">
    <location>
        <begin position="209"/>
        <end position="371"/>
    </location>
</feature>
<dbReference type="PANTHER" id="PTHR12526:SF630">
    <property type="entry name" value="GLYCOSYLTRANSFERASE"/>
    <property type="match status" value="1"/>
</dbReference>
<gene>
    <name evidence="2" type="ORF">CDIOL_13410</name>
</gene>
<accession>A0AAV3VW40</accession>
<proteinExistence type="predicted"/>
<dbReference type="RefSeq" id="WP_039770688.1">
    <property type="nucleotide sequence ID" value="NZ_BJLA01000003.1"/>
</dbReference>